<dbReference type="EMBL" id="PKPP01000560">
    <property type="protein sequence ID" value="PWA91266.1"/>
    <property type="molecule type" value="Genomic_DNA"/>
</dbReference>
<gene>
    <name evidence="1" type="ORF">CTI12_AA090500</name>
</gene>
<reference evidence="1 2" key="1">
    <citation type="journal article" date="2018" name="Mol. Plant">
        <title>The genome of Artemisia annua provides insight into the evolution of Asteraceae family and artemisinin biosynthesis.</title>
        <authorList>
            <person name="Shen Q."/>
            <person name="Zhang L."/>
            <person name="Liao Z."/>
            <person name="Wang S."/>
            <person name="Yan T."/>
            <person name="Shi P."/>
            <person name="Liu M."/>
            <person name="Fu X."/>
            <person name="Pan Q."/>
            <person name="Wang Y."/>
            <person name="Lv Z."/>
            <person name="Lu X."/>
            <person name="Zhang F."/>
            <person name="Jiang W."/>
            <person name="Ma Y."/>
            <person name="Chen M."/>
            <person name="Hao X."/>
            <person name="Li L."/>
            <person name="Tang Y."/>
            <person name="Lv G."/>
            <person name="Zhou Y."/>
            <person name="Sun X."/>
            <person name="Brodelius P.E."/>
            <person name="Rose J.K.C."/>
            <person name="Tang K."/>
        </authorList>
    </citation>
    <scope>NUCLEOTIDE SEQUENCE [LARGE SCALE GENOMIC DNA]</scope>
    <source>
        <strain evidence="2">cv. Huhao1</strain>
        <tissue evidence="1">Leaf</tissue>
    </source>
</reference>
<comment type="caution">
    <text evidence="1">The sequence shown here is derived from an EMBL/GenBank/DDBJ whole genome shotgun (WGS) entry which is preliminary data.</text>
</comment>
<evidence type="ECO:0000313" key="1">
    <source>
        <dbReference type="EMBL" id="PWA91266.1"/>
    </source>
</evidence>
<keyword evidence="2" id="KW-1185">Reference proteome</keyword>
<dbReference type="Proteomes" id="UP000245207">
    <property type="component" value="Unassembled WGS sequence"/>
</dbReference>
<name>A0A2U1PZT8_ARTAN</name>
<proteinExistence type="predicted"/>
<sequence length="95" mass="10649">MPNLHERTRRKPSALAMPTVTRGLQAIIKDEAGITPLTCFSPKLDSWLSDCQKMLSEAEKKSDMVIPAASRAQQDTKHIFQYYFGTGSKCKRCTS</sequence>
<dbReference type="AlphaFoldDB" id="A0A2U1PZT8"/>
<evidence type="ECO:0000313" key="2">
    <source>
        <dbReference type="Proteomes" id="UP000245207"/>
    </source>
</evidence>
<accession>A0A2U1PZT8</accession>
<organism evidence="1 2">
    <name type="scientific">Artemisia annua</name>
    <name type="common">Sweet wormwood</name>
    <dbReference type="NCBI Taxonomy" id="35608"/>
    <lineage>
        <taxon>Eukaryota</taxon>
        <taxon>Viridiplantae</taxon>
        <taxon>Streptophyta</taxon>
        <taxon>Embryophyta</taxon>
        <taxon>Tracheophyta</taxon>
        <taxon>Spermatophyta</taxon>
        <taxon>Magnoliopsida</taxon>
        <taxon>eudicotyledons</taxon>
        <taxon>Gunneridae</taxon>
        <taxon>Pentapetalae</taxon>
        <taxon>asterids</taxon>
        <taxon>campanulids</taxon>
        <taxon>Asterales</taxon>
        <taxon>Asteraceae</taxon>
        <taxon>Asteroideae</taxon>
        <taxon>Anthemideae</taxon>
        <taxon>Artemisiinae</taxon>
        <taxon>Artemisia</taxon>
    </lineage>
</organism>
<protein>
    <submittedName>
        <fullName evidence="1">Uncharacterized protein</fullName>
    </submittedName>
</protein>